<sequence length="242" mass="26822">MNKYCLFKGELVNAAPFRPGYKGSPHYVVNVKGSQGNIFKYVVNAASDEVGEDGNNNVYFYKDVAFSDPVTDTLSALPLGLHTSGFSPLDYWQDRSLLDIRRMRPIPYSDADGNRMDVNDDISDALSIDTSQPPQSLPYDNGSGEPQDRDFYPPSETGVIVYGFGFLFQPQQDGLHETHMNQGNPRGRHWKENGAFQDGAVIIKRAAGYQALFTAFQTQRLPTNAGGFPVDDAVPLPEFIRS</sequence>
<reference evidence="2 4" key="1">
    <citation type="submission" date="2018-06" db="EMBL/GenBank/DDBJ databases">
        <title>Comparative genomics of rhizobia nodulating Arachis hypogaea in China.</title>
        <authorList>
            <person name="Li Y."/>
        </authorList>
    </citation>
    <scope>NUCLEOTIDE SEQUENCE [LARGE SCALE GENOMIC DNA]</scope>
    <source>
        <strain evidence="2 4">CCBAU 51670</strain>
    </source>
</reference>
<dbReference type="RefSeq" id="WP_128951271.1">
    <property type="nucleotide sequence ID" value="NZ_CP030053.1"/>
</dbReference>
<accession>A0AAE5X0X8</accession>
<name>A0AAE5X0X8_9BRAD</name>
<evidence type="ECO:0000313" key="5">
    <source>
        <dbReference type="Proteomes" id="UP000290401"/>
    </source>
</evidence>
<protein>
    <submittedName>
        <fullName evidence="2">DUF2278 domain-containing protein</fullName>
    </submittedName>
    <submittedName>
        <fullName evidence="3">DUF2278 family protein</fullName>
    </submittedName>
</protein>
<dbReference type="KEGG" id="bgz:XH91_14910"/>
<dbReference type="EMBL" id="CP030053">
    <property type="protein sequence ID" value="QAU46529.1"/>
    <property type="molecule type" value="Genomic_DNA"/>
</dbReference>
<dbReference type="Proteomes" id="UP000290401">
    <property type="component" value="Unassembled WGS sequence"/>
</dbReference>
<organism evidence="2 4">
    <name type="scientific">Bradyrhizobium guangzhouense</name>
    <dbReference type="NCBI Taxonomy" id="1325095"/>
    <lineage>
        <taxon>Bacteria</taxon>
        <taxon>Pseudomonadati</taxon>
        <taxon>Pseudomonadota</taxon>
        <taxon>Alphaproteobacteria</taxon>
        <taxon>Hyphomicrobiales</taxon>
        <taxon>Nitrobacteraceae</taxon>
        <taxon>Bradyrhizobium</taxon>
    </lineage>
</organism>
<dbReference type="Pfam" id="PF10042">
    <property type="entry name" value="DUF2278"/>
    <property type="match status" value="1"/>
</dbReference>
<reference evidence="3 5" key="2">
    <citation type="submission" date="2018-10" db="EMBL/GenBank/DDBJ databases">
        <title>Bradyrhizobium sp. nov., effective nodules isolated from peanut in China.</title>
        <authorList>
            <person name="Li Y."/>
        </authorList>
    </citation>
    <scope>NUCLEOTIDE SEQUENCE [LARGE SCALE GENOMIC DNA]</scope>
    <source>
        <strain evidence="3 5">CCBAU 53426</strain>
    </source>
</reference>
<evidence type="ECO:0000313" key="2">
    <source>
        <dbReference type="EMBL" id="QAU46529.1"/>
    </source>
</evidence>
<evidence type="ECO:0000313" key="3">
    <source>
        <dbReference type="EMBL" id="RXH09377.1"/>
    </source>
</evidence>
<dbReference type="Proteomes" id="UP000288972">
    <property type="component" value="Chromosome"/>
</dbReference>
<keyword evidence="5" id="KW-1185">Reference proteome</keyword>
<gene>
    <name evidence="3" type="ORF">EAS56_25730</name>
    <name evidence="2" type="ORF">XH91_14910</name>
</gene>
<dbReference type="InterPro" id="IPR019268">
    <property type="entry name" value="DUF2278"/>
</dbReference>
<dbReference type="AlphaFoldDB" id="A0AAE5X0X8"/>
<evidence type="ECO:0000313" key="4">
    <source>
        <dbReference type="Proteomes" id="UP000288972"/>
    </source>
</evidence>
<dbReference type="EMBL" id="RDQZ01000025">
    <property type="protein sequence ID" value="RXH09377.1"/>
    <property type="molecule type" value="Genomic_DNA"/>
</dbReference>
<evidence type="ECO:0000256" key="1">
    <source>
        <dbReference type="SAM" id="MobiDB-lite"/>
    </source>
</evidence>
<feature type="region of interest" description="Disordered" evidence="1">
    <location>
        <begin position="125"/>
        <end position="150"/>
    </location>
</feature>
<proteinExistence type="predicted"/>